<dbReference type="AlphaFoldDB" id="A0A369WTH2"/>
<dbReference type="RefSeq" id="WP_114694586.1">
    <property type="nucleotide sequence ID" value="NZ_QQOH01000001.1"/>
</dbReference>
<keyword evidence="2" id="KW-1185">Reference proteome</keyword>
<dbReference type="InterPro" id="IPR021936">
    <property type="entry name" value="DUF3549"/>
</dbReference>
<dbReference type="OrthoDB" id="5597089at2"/>
<evidence type="ECO:0000313" key="1">
    <source>
        <dbReference type="EMBL" id="RDE24992.1"/>
    </source>
</evidence>
<protein>
    <submittedName>
        <fullName evidence="1">DUF3549 family protein</fullName>
    </submittedName>
</protein>
<accession>A0A369WTH2</accession>
<proteinExistence type="predicted"/>
<name>A0A369WTH2_9GAMM</name>
<dbReference type="Proteomes" id="UP000253769">
    <property type="component" value="Unassembled WGS sequence"/>
</dbReference>
<comment type="caution">
    <text evidence="1">The sequence shown here is derived from an EMBL/GenBank/DDBJ whole genome shotgun (WGS) entry which is preliminary data.</text>
</comment>
<gene>
    <name evidence="1" type="ORF">DV711_05325</name>
</gene>
<sequence>MQPIQTLTDFLSNANVSFRLFDMGRRVSKLSTEEFRRFEQAQTPYPLPFLQQAWIGVLLWSPKQKQQQIIWFLKLPLDEQGLLVQAARDDFLHRLARCVGDQLLEQNEGEDPLKDNPFAFTPDQEKMAAFHAKAAQILHQPHSVFYQPTRDYLAGLKDLNDWQQLGLQGIADVCDRLDQQNNAELLERILDQLPLPPLEAFCAQLEHQQPPHSLSRALSRRLHRELETGSCEATSIGALLRALSQSFDAQQRQQAIQAVLTTPYGTDVEVLAAIASRCWADLQQAELCQAFLEALARNPAGQPCFNRVLADLVFIPGMRPAVMAGLRNPERSDQLAQAIGGFFGQVR</sequence>
<dbReference type="Pfam" id="PF12069">
    <property type="entry name" value="DUF3549"/>
    <property type="match status" value="1"/>
</dbReference>
<reference evidence="1 2" key="1">
    <citation type="submission" date="2018-07" db="EMBL/GenBank/DDBJ databases">
        <title>Motiliproteus coralliicola sp. nov., a bacterium isolated from Coral.</title>
        <authorList>
            <person name="Wang G."/>
        </authorList>
    </citation>
    <scope>NUCLEOTIDE SEQUENCE [LARGE SCALE GENOMIC DNA]</scope>
    <source>
        <strain evidence="1 2">C34</strain>
    </source>
</reference>
<dbReference type="EMBL" id="QQOH01000001">
    <property type="protein sequence ID" value="RDE24992.1"/>
    <property type="molecule type" value="Genomic_DNA"/>
</dbReference>
<evidence type="ECO:0000313" key="2">
    <source>
        <dbReference type="Proteomes" id="UP000253769"/>
    </source>
</evidence>
<organism evidence="1 2">
    <name type="scientific">Motiliproteus coralliicola</name>
    <dbReference type="NCBI Taxonomy" id="2283196"/>
    <lineage>
        <taxon>Bacteria</taxon>
        <taxon>Pseudomonadati</taxon>
        <taxon>Pseudomonadota</taxon>
        <taxon>Gammaproteobacteria</taxon>
        <taxon>Oceanospirillales</taxon>
        <taxon>Oceanospirillaceae</taxon>
        <taxon>Motiliproteus</taxon>
    </lineage>
</organism>